<keyword evidence="2" id="KW-1185">Reference proteome</keyword>
<protein>
    <submittedName>
        <fullName evidence="1">Uncharacterized protein</fullName>
    </submittedName>
</protein>
<dbReference type="InParanoid" id="I1BTZ3"/>
<gene>
    <name evidence="1" type="ORF">RO3G_04378</name>
</gene>
<evidence type="ECO:0000313" key="1">
    <source>
        <dbReference type="EMBL" id="EIE79673.1"/>
    </source>
</evidence>
<evidence type="ECO:0000313" key="2">
    <source>
        <dbReference type="Proteomes" id="UP000009138"/>
    </source>
</evidence>
<organism evidence="1 2">
    <name type="scientific">Rhizopus delemar (strain RA 99-880 / ATCC MYA-4621 / FGSC 9543 / NRRL 43880)</name>
    <name type="common">Mucormycosis agent</name>
    <name type="synonym">Rhizopus arrhizus var. delemar</name>
    <dbReference type="NCBI Taxonomy" id="246409"/>
    <lineage>
        <taxon>Eukaryota</taxon>
        <taxon>Fungi</taxon>
        <taxon>Fungi incertae sedis</taxon>
        <taxon>Mucoromycota</taxon>
        <taxon>Mucoromycotina</taxon>
        <taxon>Mucoromycetes</taxon>
        <taxon>Mucorales</taxon>
        <taxon>Mucorineae</taxon>
        <taxon>Rhizopodaceae</taxon>
        <taxon>Rhizopus</taxon>
    </lineage>
</organism>
<dbReference type="VEuPathDB" id="FungiDB:RO3G_04378"/>
<dbReference type="Proteomes" id="UP000009138">
    <property type="component" value="Unassembled WGS sequence"/>
</dbReference>
<dbReference type="EMBL" id="CH476734">
    <property type="protein sequence ID" value="EIE79673.1"/>
    <property type="molecule type" value="Genomic_DNA"/>
</dbReference>
<sequence length="55" mass="6229">MEIFLLFYSDPSSLSDVEISLSLNADFGMAIRIGIFKPCFAKHLERVVDSMEMTI</sequence>
<dbReference type="RefSeq" id="XP_067515069.1">
    <property type="nucleotide sequence ID" value="XM_067658968.1"/>
</dbReference>
<reference evidence="1 2" key="1">
    <citation type="journal article" date="2009" name="PLoS Genet.">
        <title>Genomic analysis of the basal lineage fungus Rhizopus oryzae reveals a whole-genome duplication.</title>
        <authorList>
            <person name="Ma L.-J."/>
            <person name="Ibrahim A.S."/>
            <person name="Skory C."/>
            <person name="Grabherr M.G."/>
            <person name="Burger G."/>
            <person name="Butler M."/>
            <person name="Elias M."/>
            <person name="Idnurm A."/>
            <person name="Lang B.F."/>
            <person name="Sone T."/>
            <person name="Abe A."/>
            <person name="Calvo S.E."/>
            <person name="Corrochano L.M."/>
            <person name="Engels R."/>
            <person name="Fu J."/>
            <person name="Hansberg W."/>
            <person name="Kim J.-M."/>
            <person name="Kodira C.D."/>
            <person name="Koehrsen M.J."/>
            <person name="Liu B."/>
            <person name="Miranda-Saavedra D."/>
            <person name="O'Leary S."/>
            <person name="Ortiz-Castellanos L."/>
            <person name="Poulter R."/>
            <person name="Rodriguez-Romero J."/>
            <person name="Ruiz-Herrera J."/>
            <person name="Shen Y.-Q."/>
            <person name="Zeng Q."/>
            <person name="Galagan J."/>
            <person name="Birren B.W."/>
            <person name="Cuomo C.A."/>
            <person name="Wickes B.L."/>
        </authorList>
    </citation>
    <scope>NUCLEOTIDE SEQUENCE [LARGE SCALE GENOMIC DNA]</scope>
    <source>
        <strain evidence="2">RA 99-880 / ATCC MYA-4621 / FGSC 9543 / NRRL 43880</strain>
    </source>
</reference>
<dbReference type="AlphaFoldDB" id="I1BTZ3"/>
<proteinExistence type="predicted"/>
<accession>I1BTZ3</accession>
<dbReference type="GeneID" id="93611349"/>
<name>I1BTZ3_RHIO9</name>